<keyword evidence="2" id="KW-1185">Reference proteome</keyword>
<comment type="caution">
    <text evidence="1">The sequence shown here is derived from an EMBL/GenBank/DDBJ whole genome shotgun (WGS) entry which is preliminary data.</text>
</comment>
<proteinExistence type="predicted"/>
<dbReference type="Proteomes" id="UP001150879">
    <property type="component" value="Unassembled WGS sequence"/>
</dbReference>
<accession>A0A9W9N196</accession>
<reference evidence="1" key="1">
    <citation type="submission" date="2022-11" db="EMBL/GenBank/DDBJ databases">
        <authorList>
            <person name="Petersen C."/>
        </authorList>
    </citation>
    <scope>NUCLEOTIDE SEQUENCE</scope>
    <source>
        <strain evidence="1">IBT 16849</strain>
    </source>
</reference>
<dbReference type="EMBL" id="JAPQKP010000001">
    <property type="protein sequence ID" value="KAJ5211237.1"/>
    <property type="molecule type" value="Genomic_DNA"/>
</dbReference>
<evidence type="ECO:0000313" key="1">
    <source>
        <dbReference type="EMBL" id="KAJ5211237.1"/>
    </source>
</evidence>
<protein>
    <submittedName>
        <fullName evidence="1">Uncharacterized protein</fullName>
    </submittedName>
</protein>
<gene>
    <name evidence="1" type="ORF">N7472_001376</name>
</gene>
<evidence type="ECO:0000313" key="2">
    <source>
        <dbReference type="Proteomes" id="UP001150879"/>
    </source>
</evidence>
<dbReference type="AlphaFoldDB" id="A0A9W9N196"/>
<reference evidence="1" key="2">
    <citation type="journal article" date="2023" name="IMA Fungus">
        <title>Comparative genomic study of the Penicillium genus elucidates a diverse pangenome and 15 lateral gene transfer events.</title>
        <authorList>
            <person name="Petersen C."/>
            <person name="Sorensen T."/>
            <person name="Nielsen M.R."/>
            <person name="Sondergaard T.E."/>
            <person name="Sorensen J.L."/>
            <person name="Fitzpatrick D.A."/>
            <person name="Frisvad J.C."/>
            <person name="Nielsen K.L."/>
        </authorList>
    </citation>
    <scope>NUCLEOTIDE SEQUENCE</scope>
    <source>
        <strain evidence="1">IBT 16849</strain>
    </source>
</reference>
<organism evidence="1 2">
    <name type="scientific">Penicillium cf. griseofulvum</name>
    <dbReference type="NCBI Taxonomy" id="2972120"/>
    <lineage>
        <taxon>Eukaryota</taxon>
        <taxon>Fungi</taxon>
        <taxon>Dikarya</taxon>
        <taxon>Ascomycota</taxon>
        <taxon>Pezizomycotina</taxon>
        <taxon>Eurotiomycetes</taxon>
        <taxon>Eurotiomycetidae</taxon>
        <taxon>Eurotiales</taxon>
        <taxon>Aspergillaceae</taxon>
        <taxon>Penicillium</taxon>
    </lineage>
</organism>
<sequence>MTIYTYSLEIPNHLVPRICQYVTRIIRIIALPALSGEGPFRILFGHDLVDAEERLRGSWEP</sequence>
<name>A0A9W9N196_9EURO</name>